<evidence type="ECO:0000256" key="15">
    <source>
        <dbReference type="SAM" id="SignalP"/>
    </source>
</evidence>
<dbReference type="STRING" id="3760.A0A251PI36"/>
<dbReference type="InterPro" id="IPR000152">
    <property type="entry name" value="EGF-type_Asp/Asn_hydroxyl_site"/>
</dbReference>
<evidence type="ECO:0000256" key="14">
    <source>
        <dbReference type="PROSITE-ProRule" id="PRU10141"/>
    </source>
</evidence>
<evidence type="ECO:0008006" key="20">
    <source>
        <dbReference type="Google" id="ProtNLM"/>
    </source>
</evidence>
<dbReference type="GO" id="GO:0007166">
    <property type="term" value="P:cell surface receptor signaling pathway"/>
    <property type="evidence" value="ECO:0000318"/>
    <property type="project" value="GO_Central"/>
</dbReference>
<sequence>MAFQYGMLMRLSIMLLAVLVPAATSVVATTRASARQGGEENETAMAMLGCKPKCGNVTIPYPFGIGESHCFFGPRFQITCNDGSTEPRLMESRMIVTNIYLEEGELQTEQLVNRVCFDRQGYPNDTEDQSNGGLSVIPPYTISGAKNMLVAVGCDTYVRFVGSRDDQNYTTGCLSQCQYNISSNAIDKNDSCSGMGCCETKIPPLLHNLSLTVSSFRQHEPVWDFNPCGYAFVVRKGNFTFSNTSFQQLRNTTRLPLVLDWKIGDESCENAKKNNKTYACKGNSTCLDKTSGYICKCLAGFQGNPYFKDSCQDINECDDLNSCTNGQCINIPGNYTCSCYSGYHNLDNITCIKVPNAKRWKISLGVSLSFSVLVVAILWKYRKSRKKREENLRRRYFKENGGELLKEKLGNKARIFTESEIREATNNYAERNELGRGRYGIVYSGVLDKQEVAIKRPKIDEQKQITPPIDEQKQITPPIDDQEQITHKNQFADEMTVLYQINHNNVVRFVGCCLTTKTPILVYEFISKGSLYKSIHVKEGEKPLLSLEKRLKIAAGTAGALAYFHHDTFMPIIHGDVKTANILLDENFTAKVSDFGASRLAPKDENQKSTLVQGTVGYVDPEYLQSNTLTEKSDVYSFGVVLAELLTSRKAEEDLADDFVASVEGGKLRQILDEKIVEGLDEEIVTKAADLAKKCLKPRGEERPSTSEVAAELKLLVLTMPQHPSGGGEANN</sequence>
<evidence type="ECO:0000256" key="2">
    <source>
        <dbReference type="ARBA" id="ARBA00022527"/>
    </source>
</evidence>
<dbReference type="SUPFAM" id="SSF56112">
    <property type="entry name" value="Protein kinase-like (PK-like)"/>
    <property type="match status" value="1"/>
</dbReference>
<dbReference type="Pfam" id="PF13947">
    <property type="entry name" value="GUB_WAK_bind"/>
    <property type="match status" value="1"/>
</dbReference>
<dbReference type="Proteomes" id="UP000006882">
    <property type="component" value="Chromosome G4"/>
</dbReference>
<dbReference type="AlphaFoldDB" id="A0A251PI36"/>
<comment type="catalytic activity">
    <reaction evidence="12">
        <text>L-threonyl-[protein] + ATP = O-phospho-L-threonyl-[protein] + ADP + H(+)</text>
        <dbReference type="Rhea" id="RHEA:46608"/>
        <dbReference type="Rhea" id="RHEA-COMP:11060"/>
        <dbReference type="Rhea" id="RHEA-COMP:11605"/>
        <dbReference type="ChEBI" id="CHEBI:15378"/>
        <dbReference type="ChEBI" id="CHEBI:30013"/>
        <dbReference type="ChEBI" id="CHEBI:30616"/>
        <dbReference type="ChEBI" id="CHEBI:61977"/>
        <dbReference type="ChEBI" id="CHEBI:456216"/>
    </reaction>
</comment>
<dbReference type="CDD" id="cd00054">
    <property type="entry name" value="EGF_CA"/>
    <property type="match status" value="1"/>
</dbReference>
<dbReference type="PROSITE" id="PS00108">
    <property type="entry name" value="PROTEIN_KINASE_ST"/>
    <property type="match status" value="1"/>
</dbReference>
<dbReference type="Gene3D" id="2.10.25.10">
    <property type="entry name" value="Laminin"/>
    <property type="match status" value="1"/>
</dbReference>
<dbReference type="eggNOG" id="ENOG502QQPF">
    <property type="taxonomic scope" value="Eukaryota"/>
</dbReference>
<dbReference type="SUPFAM" id="SSF57196">
    <property type="entry name" value="EGF/Laminin"/>
    <property type="match status" value="1"/>
</dbReference>
<dbReference type="Gene3D" id="1.10.510.10">
    <property type="entry name" value="Transferase(Phosphotransferase) domain 1"/>
    <property type="match status" value="1"/>
</dbReference>
<proteinExistence type="predicted"/>
<dbReference type="SMART" id="SM00220">
    <property type="entry name" value="S_TKc"/>
    <property type="match status" value="1"/>
</dbReference>
<evidence type="ECO:0000256" key="9">
    <source>
        <dbReference type="ARBA" id="ARBA00023157"/>
    </source>
</evidence>
<evidence type="ECO:0000259" key="16">
    <source>
        <dbReference type="PROSITE" id="PS50011"/>
    </source>
</evidence>
<evidence type="ECO:0000256" key="11">
    <source>
        <dbReference type="ARBA" id="ARBA00047558"/>
    </source>
</evidence>
<dbReference type="InterPro" id="IPR001245">
    <property type="entry name" value="Ser-Thr/Tyr_kinase_cat_dom"/>
</dbReference>
<evidence type="ECO:0000256" key="5">
    <source>
        <dbReference type="ARBA" id="ARBA00022729"/>
    </source>
</evidence>
<dbReference type="InterPro" id="IPR017441">
    <property type="entry name" value="Protein_kinase_ATP_BS"/>
</dbReference>
<dbReference type="GO" id="GO:0004674">
    <property type="term" value="F:protein serine/threonine kinase activity"/>
    <property type="evidence" value="ECO:0007669"/>
    <property type="project" value="UniProtKB-KW"/>
</dbReference>
<comment type="caution">
    <text evidence="13">Lacks conserved residue(s) required for the propagation of feature annotation.</text>
</comment>
<dbReference type="InterPro" id="IPR025287">
    <property type="entry name" value="WAK_GUB"/>
</dbReference>
<dbReference type="PROSITE" id="PS01187">
    <property type="entry name" value="EGF_CA"/>
    <property type="match status" value="1"/>
</dbReference>
<dbReference type="OrthoDB" id="1303389at2759"/>
<keyword evidence="3 13" id="KW-0245">EGF-like domain</keyword>
<evidence type="ECO:0000256" key="10">
    <source>
        <dbReference type="ARBA" id="ARBA00023180"/>
    </source>
</evidence>
<evidence type="ECO:0000256" key="8">
    <source>
        <dbReference type="ARBA" id="ARBA00022840"/>
    </source>
</evidence>
<evidence type="ECO:0000256" key="1">
    <source>
        <dbReference type="ARBA" id="ARBA00004479"/>
    </source>
</evidence>
<reference evidence="18 19" key="1">
    <citation type="journal article" date="2013" name="Nat. Genet.">
        <title>The high-quality draft genome of peach (Prunus persica) identifies unique patterns of genetic diversity, domestication and genome evolution.</title>
        <authorList>
            <consortium name="International Peach Genome Initiative"/>
            <person name="Verde I."/>
            <person name="Abbott A.G."/>
            <person name="Scalabrin S."/>
            <person name="Jung S."/>
            <person name="Shu S."/>
            <person name="Marroni F."/>
            <person name="Zhebentyayeva T."/>
            <person name="Dettori M.T."/>
            <person name="Grimwood J."/>
            <person name="Cattonaro F."/>
            <person name="Zuccolo A."/>
            <person name="Rossini L."/>
            <person name="Jenkins J."/>
            <person name="Vendramin E."/>
            <person name="Meisel L.A."/>
            <person name="Decroocq V."/>
            <person name="Sosinski B."/>
            <person name="Prochnik S."/>
            <person name="Mitros T."/>
            <person name="Policriti A."/>
            <person name="Cipriani G."/>
            <person name="Dondini L."/>
            <person name="Ficklin S."/>
            <person name="Goodstein D.M."/>
            <person name="Xuan P."/>
            <person name="Del Fabbro C."/>
            <person name="Aramini V."/>
            <person name="Copetti D."/>
            <person name="Gonzalez S."/>
            <person name="Horner D.S."/>
            <person name="Falchi R."/>
            <person name="Lucas S."/>
            <person name="Mica E."/>
            <person name="Maldonado J."/>
            <person name="Lazzari B."/>
            <person name="Bielenberg D."/>
            <person name="Pirona R."/>
            <person name="Miculan M."/>
            <person name="Barakat A."/>
            <person name="Testolin R."/>
            <person name="Stella A."/>
            <person name="Tartarini S."/>
            <person name="Tonutti P."/>
            <person name="Arus P."/>
            <person name="Orellana A."/>
            <person name="Wells C."/>
            <person name="Main D."/>
            <person name="Vizzotto G."/>
            <person name="Silva H."/>
            <person name="Salamini F."/>
            <person name="Schmutz J."/>
            <person name="Morgante M."/>
            <person name="Rokhsar D.S."/>
        </authorList>
    </citation>
    <scope>NUCLEOTIDE SEQUENCE [LARGE SCALE GENOMIC DNA]</scope>
    <source>
        <strain evidence="19">cv. Nemared</strain>
    </source>
</reference>
<evidence type="ECO:0000256" key="12">
    <source>
        <dbReference type="ARBA" id="ARBA00047951"/>
    </source>
</evidence>
<dbReference type="PROSITE" id="PS00010">
    <property type="entry name" value="ASX_HYDROXYL"/>
    <property type="match status" value="2"/>
</dbReference>
<keyword evidence="9" id="KW-1015">Disulfide bond</keyword>
<keyword evidence="2" id="KW-0723">Serine/threonine-protein kinase</keyword>
<comment type="catalytic activity">
    <reaction evidence="11">
        <text>L-seryl-[protein] + ATP = O-phospho-L-seryl-[protein] + ADP + H(+)</text>
        <dbReference type="Rhea" id="RHEA:17989"/>
        <dbReference type="Rhea" id="RHEA-COMP:9863"/>
        <dbReference type="Rhea" id="RHEA-COMP:11604"/>
        <dbReference type="ChEBI" id="CHEBI:15378"/>
        <dbReference type="ChEBI" id="CHEBI:29999"/>
        <dbReference type="ChEBI" id="CHEBI:30616"/>
        <dbReference type="ChEBI" id="CHEBI:83421"/>
        <dbReference type="ChEBI" id="CHEBI:456216"/>
    </reaction>
</comment>
<dbReference type="SMART" id="SM00179">
    <property type="entry name" value="EGF_CA"/>
    <property type="match status" value="2"/>
</dbReference>
<dbReference type="InterPro" id="IPR011009">
    <property type="entry name" value="Kinase-like_dom_sf"/>
</dbReference>
<keyword evidence="7" id="KW-0418">Kinase</keyword>
<dbReference type="Gene3D" id="3.30.200.20">
    <property type="entry name" value="Phosphorylase Kinase, domain 1"/>
    <property type="match status" value="1"/>
</dbReference>
<dbReference type="InterPro" id="IPR049883">
    <property type="entry name" value="NOTCH1_EGF-like"/>
</dbReference>
<evidence type="ECO:0000256" key="13">
    <source>
        <dbReference type="PROSITE-ProRule" id="PRU00076"/>
    </source>
</evidence>
<dbReference type="GO" id="GO:0030247">
    <property type="term" value="F:polysaccharide binding"/>
    <property type="evidence" value="ECO:0007669"/>
    <property type="project" value="InterPro"/>
</dbReference>
<dbReference type="InterPro" id="IPR008271">
    <property type="entry name" value="Ser/Thr_kinase_AS"/>
</dbReference>
<dbReference type="FunFam" id="1.10.510.10:FF:000084">
    <property type="entry name" value="Wall-associated receptor kinase 2"/>
    <property type="match status" value="1"/>
</dbReference>
<evidence type="ECO:0000256" key="6">
    <source>
        <dbReference type="ARBA" id="ARBA00022741"/>
    </source>
</evidence>
<evidence type="ECO:0000313" key="18">
    <source>
        <dbReference type="EMBL" id="ONI11218.1"/>
    </source>
</evidence>
<keyword evidence="4" id="KW-0808">Transferase</keyword>
<dbReference type="PROSITE" id="PS01186">
    <property type="entry name" value="EGF_2"/>
    <property type="match status" value="1"/>
</dbReference>
<dbReference type="EMBL" id="CM007654">
    <property type="protein sequence ID" value="ONI11218.1"/>
    <property type="molecule type" value="Genomic_DNA"/>
</dbReference>
<feature type="domain" description="EGF-like" evidence="17">
    <location>
        <begin position="313"/>
        <end position="352"/>
    </location>
</feature>
<feature type="domain" description="Protein kinase" evidence="16">
    <location>
        <begin position="428"/>
        <end position="716"/>
    </location>
</feature>
<dbReference type="PANTHER" id="PTHR27005">
    <property type="entry name" value="WALL-ASSOCIATED RECEPTOR KINASE-LIKE 21"/>
    <property type="match status" value="1"/>
</dbReference>
<dbReference type="SMART" id="SM00181">
    <property type="entry name" value="EGF"/>
    <property type="match status" value="2"/>
</dbReference>
<feature type="binding site" evidence="14">
    <location>
        <position position="455"/>
    </location>
    <ligand>
        <name>ATP</name>
        <dbReference type="ChEBI" id="CHEBI:30616"/>
    </ligand>
</feature>
<dbReference type="GO" id="GO:0005509">
    <property type="term" value="F:calcium ion binding"/>
    <property type="evidence" value="ECO:0007669"/>
    <property type="project" value="InterPro"/>
</dbReference>
<evidence type="ECO:0000256" key="3">
    <source>
        <dbReference type="ARBA" id="ARBA00022536"/>
    </source>
</evidence>
<dbReference type="PROSITE" id="PS50011">
    <property type="entry name" value="PROTEIN_KINASE_DOM"/>
    <property type="match status" value="1"/>
</dbReference>
<dbReference type="PROSITE" id="PS00107">
    <property type="entry name" value="PROTEIN_KINASE_ATP"/>
    <property type="match status" value="1"/>
</dbReference>
<accession>A0A251PI36</accession>
<dbReference type="Gramene" id="ONI11218">
    <property type="protein sequence ID" value="ONI11218"/>
    <property type="gene ID" value="PRUPE_4G092900"/>
</dbReference>
<dbReference type="GO" id="GO:0005886">
    <property type="term" value="C:plasma membrane"/>
    <property type="evidence" value="ECO:0000318"/>
    <property type="project" value="GO_Central"/>
</dbReference>
<dbReference type="Pfam" id="PF07645">
    <property type="entry name" value="EGF_CA"/>
    <property type="match status" value="1"/>
</dbReference>
<dbReference type="InterPro" id="IPR001881">
    <property type="entry name" value="EGF-like_Ca-bd_dom"/>
</dbReference>
<keyword evidence="8 14" id="KW-0067">ATP-binding</keyword>
<gene>
    <name evidence="18" type="ORF">PRUPE_4G092900</name>
</gene>
<name>A0A251PI36_PRUPE</name>
<dbReference type="InterPro" id="IPR045274">
    <property type="entry name" value="WAK-like"/>
</dbReference>
<keyword evidence="10" id="KW-0325">Glycoprotein</keyword>
<dbReference type="InterPro" id="IPR000719">
    <property type="entry name" value="Prot_kinase_dom"/>
</dbReference>
<dbReference type="Pfam" id="PF07714">
    <property type="entry name" value="PK_Tyr_Ser-Thr"/>
    <property type="match status" value="1"/>
</dbReference>
<evidence type="ECO:0000256" key="4">
    <source>
        <dbReference type="ARBA" id="ARBA00022679"/>
    </source>
</evidence>
<evidence type="ECO:0000313" key="19">
    <source>
        <dbReference type="Proteomes" id="UP000006882"/>
    </source>
</evidence>
<keyword evidence="5 15" id="KW-0732">Signal</keyword>
<keyword evidence="19" id="KW-1185">Reference proteome</keyword>
<feature type="signal peptide" evidence="15">
    <location>
        <begin position="1"/>
        <end position="24"/>
    </location>
</feature>
<organism evidence="18 19">
    <name type="scientific">Prunus persica</name>
    <name type="common">Peach</name>
    <name type="synonym">Amygdalus persica</name>
    <dbReference type="NCBI Taxonomy" id="3760"/>
    <lineage>
        <taxon>Eukaryota</taxon>
        <taxon>Viridiplantae</taxon>
        <taxon>Streptophyta</taxon>
        <taxon>Embryophyta</taxon>
        <taxon>Tracheophyta</taxon>
        <taxon>Spermatophyta</taxon>
        <taxon>Magnoliopsida</taxon>
        <taxon>eudicotyledons</taxon>
        <taxon>Gunneridae</taxon>
        <taxon>Pentapetalae</taxon>
        <taxon>rosids</taxon>
        <taxon>fabids</taxon>
        <taxon>Rosales</taxon>
        <taxon>Rosaceae</taxon>
        <taxon>Amygdaloideae</taxon>
        <taxon>Amygdaleae</taxon>
        <taxon>Prunus</taxon>
    </lineage>
</organism>
<evidence type="ECO:0000256" key="7">
    <source>
        <dbReference type="ARBA" id="ARBA00022777"/>
    </source>
</evidence>
<keyword evidence="6 14" id="KW-0547">Nucleotide-binding</keyword>
<dbReference type="InterPro" id="IPR018097">
    <property type="entry name" value="EGF_Ca-bd_CS"/>
</dbReference>
<evidence type="ECO:0000259" key="17">
    <source>
        <dbReference type="PROSITE" id="PS50026"/>
    </source>
</evidence>
<feature type="chain" id="PRO_5012197052" description="Protein kinase domain-containing protein" evidence="15">
    <location>
        <begin position="25"/>
        <end position="732"/>
    </location>
</feature>
<dbReference type="InterPro" id="IPR000742">
    <property type="entry name" value="EGF"/>
</dbReference>
<protein>
    <recommendedName>
        <fullName evidence="20">Protein kinase domain-containing protein</fullName>
    </recommendedName>
</protein>
<dbReference type="PANTHER" id="PTHR27005:SF468">
    <property type="entry name" value="OS01G0310500 PROTEIN"/>
    <property type="match status" value="1"/>
</dbReference>
<dbReference type="PROSITE" id="PS50026">
    <property type="entry name" value="EGF_3"/>
    <property type="match status" value="1"/>
</dbReference>
<dbReference type="GO" id="GO:0005524">
    <property type="term" value="F:ATP binding"/>
    <property type="evidence" value="ECO:0007669"/>
    <property type="project" value="UniProtKB-UniRule"/>
</dbReference>
<comment type="subcellular location">
    <subcellularLocation>
        <location evidence="1">Membrane</location>
        <topology evidence="1">Single-pass type I membrane protein</topology>
    </subcellularLocation>
</comment>
<dbReference type="SMR" id="A0A251PI36"/>